<keyword evidence="1" id="KW-1133">Transmembrane helix</keyword>
<organism evidence="2 3">
    <name type="scientific">Pontibacillus salipaludis</name>
    <dbReference type="NCBI Taxonomy" id="1697394"/>
    <lineage>
        <taxon>Bacteria</taxon>
        <taxon>Bacillati</taxon>
        <taxon>Bacillota</taxon>
        <taxon>Bacilli</taxon>
        <taxon>Bacillales</taxon>
        <taxon>Bacillaceae</taxon>
        <taxon>Pontibacillus</taxon>
    </lineage>
</organism>
<keyword evidence="3" id="KW-1185">Reference proteome</keyword>
<dbReference type="Proteomes" id="UP000642571">
    <property type="component" value="Unassembled WGS sequence"/>
</dbReference>
<protein>
    <submittedName>
        <fullName evidence="2">Uncharacterized protein</fullName>
    </submittedName>
</protein>
<reference evidence="3" key="1">
    <citation type="journal article" date="2019" name="Int. J. Syst. Evol. Microbiol.">
        <title>The Global Catalogue of Microorganisms (GCM) 10K type strain sequencing project: providing services to taxonomists for standard genome sequencing and annotation.</title>
        <authorList>
            <consortium name="The Broad Institute Genomics Platform"/>
            <consortium name="The Broad Institute Genome Sequencing Center for Infectious Disease"/>
            <person name="Wu L."/>
            <person name="Ma J."/>
        </authorList>
    </citation>
    <scope>NUCLEOTIDE SEQUENCE [LARGE SCALE GENOMIC DNA]</scope>
    <source>
        <strain evidence="3">CGMCC 1.15353</strain>
    </source>
</reference>
<feature type="transmembrane region" description="Helical" evidence="1">
    <location>
        <begin position="81"/>
        <end position="98"/>
    </location>
</feature>
<accession>A0ABQ1Q175</accession>
<evidence type="ECO:0000256" key="1">
    <source>
        <dbReference type="SAM" id="Phobius"/>
    </source>
</evidence>
<dbReference type="RefSeq" id="WP_188652643.1">
    <property type="nucleotide sequence ID" value="NZ_BMIN01000005.1"/>
</dbReference>
<keyword evidence="1" id="KW-0812">Transmembrane</keyword>
<name>A0ABQ1Q175_9BACI</name>
<feature type="transmembrane region" description="Helical" evidence="1">
    <location>
        <begin position="33"/>
        <end position="50"/>
    </location>
</feature>
<feature type="transmembrane region" description="Helical" evidence="1">
    <location>
        <begin position="57"/>
        <end position="75"/>
    </location>
</feature>
<dbReference type="EMBL" id="BMIN01000005">
    <property type="protein sequence ID" value="GGD09574.1"/>
    <property type="molecule type" value="Genomic_DNA"/>
</dbReference>
<evidence type="ECO:0000313" key="3">
    <source>
        <dbReference type="Proteomes" id="UP000642571"/>
    </source>
</evidence>
<sequence length="104" mass="11781">MRQMIFAMLWVLLVGGTISVVTSTDVEWTPIMVIVMAGFVFVTIFGILTLNKTTRIAIIPLLLGGFCFCVLCTLLEVRNLFLVSLVYYIGLMIYFLGYEEFHSE</sequence>
<evidence type="ECO:0000313" key="2">
    <source>
        <dbReference type="EMBL" id="GGD09574.1"/>
    </source>
</evidence>
<proteinExistence type="predicted"/>
<gene>
    <name evidence="2" type="ORF">GCM10011389_16390</name>
</gene>
<comment type="caution">
    <text evidence="2">The sequence shown here is derived from an EMBL/GenBank/DDBJ whole genome shotgun (WGS) entry which is preliminary data.</text>
</comment>
<keyword evidence="1" id="KW-0472">Membrane</keyword>